<protein>
    <submittedName>
        <fullName evidence="1">Uncharacterized protein</fullName>
    </submittedName>
</protein>
<evidence type="ECO:0000313" key="1">
    <source>
        <dbReference type="EMBL" id="XCH45260.1"/>
    </source>
</evidence>
<reference evidence="1" key="1">
    <citation type="submission" date="2024-06" db="EMBL/GenBank/DDBJ databases">
        <authorList>
            <person name="Yerushalmy O."/>
            <person name="Alkalay-Oren S."/>
            <person name="Coppenhagn-Glazer S."/>
            <person name="Hazan R."/>
        </authorList>
    </citation>
    <scope>NUCLEOTIDE SEQUENCE</scope>
</reference>
<name>A0AAU8GS73_9VIRU</name>
<dbReference type="EMBL" id="PP931175">
    <property type="protein sequence ID" value="XCH45260.1"/>
    <property type="molecule type" value="Genomic_DNA"/>
</dbReference>
<proteinExistence type="predicted"/>
<sequence>MFVMEDMSKFESRLSADPGDRCDVPYAALVRRVSTNSDTDALVDSLCRSGDGGTRTASCCRSLRLAGSNLGGPCYENATGCDPHVSRCADESMRQIFGIIYSDRTRMIRGMTRPA</sequence>
<accession>A0AAU8GS73</accession>
<organism evidence="1">
    <name type="scientific">Pseudomonas phage PACT201</name>
    <dbReference type="NCBI Taxonomy" id="3230130"/>
    <lineage>
        <taxon>Viruses</taxon>
    </lineage>
</organism>